<sequence>MKAASKWLEEEAAAFKSDDAKWPASKWLEEPEPEPCDEGKRKEADEGQAEGNPVKMKKTEEDVGDV</sequence>
<evidence type="ECO:0000256" key="1">
    <source>
        <dbReference type="SAM" id="MobiDB-lite"/>
    </source>
</evidence>
<feature type="compositionally biased region" description="Basic and acidic residues" evidence="1">
    <location>
        <begin position="57"/>
        <end position="66"/>
    </location>
</feature>
<dbReference type="Proteomes" id="UP001632038">
    <property type="component" value="Unassembled WGS sequence"/>
</dbReference>
<protein>
    <submittedName>
        <fullName evidence="2">Uncharacterized protein</fullName>
    </submittedName>
</protein>
<feature type="region of interest" description="Disordered" evidence="1">
    <location>
        <begin position="1"/>
        <end position="66"/>
    </location>
</feature>
<gene>
    <name evidence="2" type="ORF">CASFOL_014569</name>
</gene>
<dbReference type="EMBL" id="JAVIJP010000016">
    <property type="protein sequence ID" value="KAL3643754.1"/>
    <property type="molecule type" value="Genomic_DNA"/>
</dbReference>
<evidence type="ECO:0000313" key="2">
    <source>
        <dbReference type="EMBL" id="KAL3643754.1"/>
    </source>
</evidence>
<evidence type="ECO:0000313" key="3">
    <source>
        <dbReference type="Proteomes" id="UP001632038"/>
    </source>
</evidence>
<dbReference type="AlphaFoldDB" id="A0ABD3DPG4"/>
<reference evidence="3" key="1">
    <citation type="journal article" date="2024" name="IScience">
        <title>Strigolactones Initiate the Formation of Haustorium-like Structures in Castilleja.</title>
        <authorList>
            <person name="Buerger M."/>
            <person name="Peterson D."/>
            <person name="Chory J."/>
        </authorList>
    </citation>
    <scope>NUCLEOTIDE SEQUENCE [LARGE SCALE GENOMIC DNA]</scope>
</reference>
<accession>A0ABD3DPG4</accession>
<organism evidence="2 3">
    <name type="scientific">Castilleja foliolosa</name>
    <dbReference type="NCBI Taxonomy" id="1961234"/>
    <lineage>
        <taxon>Eukaryota</taxon>
        <taxon>Viridiplantae</taxon>
        <taxon>Streptophyta</taxon>
        <taxon>Embryophyta</taxon>
        <taxon>Tracheophyta</taxon>
        <taxon>Spermatophyta</taxon>
        <taxon>Magnoliopsida</taxon>
        <taxon>eudicotyledons</taxon>
        <taxon>Gunneridae</taxon>
        <taxon>Pentapetalae</taxon>
        <taxon>asterids</taxon>
        <taxon>lamiids</taxon>
        <taxon>Lamiales</taxon>
        <taxon>Orobanchaceae</taxon>
        <taxon>Pedicularideae</taxon>
        <taxon>Castillejinae</taxon>
        <taxon>Castilleja</taxon>
    </lineage>
</organism>
<proteinExistence type="predicted"/>
<name>A0ABD3DPG4_9LAMI</name>
<comment type="caution">
    <text evidence="2">The sequence shown here is derived from an EMBL/GenBank/DDBJ whole genome shotgun (WGS) entry which is preliminary data.</text>
</comment>
<keyword evidence="3" id="KW-1185">Reference proteome</keyword>